<proteinExistence type="predicted"/>
<keyword evidence="3" id="KW-1185">Reference proteome</keyword>
<accession>A0AAV4TKK7</accession>
<evidence type="ECO:0000313" key="3">
    <source>
        <dbReference type="Proteomes" id="UP001054945"/>
    </source>
</evidence>
<reference evidence="2 3" key="1">
    <citation type="submission" date="2021-06" db="EMBL/GenBank/DDBJ databases">
        <title>Caerostris extrusa draft genome.</title>
        <authorList>
            <person name="Kono N."/>
            <person name="Arakawa K."/>
        </authorList>
    </citation>
    <scope>NUCLEOTIDE SEQUENCE [LARGE SCALE GENOMIC DNA]</scope>
</reference>
<dbReference type="Proteomes" id="UP001054945">
    <property type="component" value="Unassembled WGS sequence"/>
</dbReference>
<evidence type="ECO:0000313" key="2">
    <source>
        <dbReference type="EMBL" id="GIY46274.1"/>
    </source>
</evidence>
<feature type="region of interest" description="Disordered" evidence="1">
    <location>
        <begin position="1"/>
        <end position="57"/>
    </location>
</feature>
<dbReference type="AlphaFoldDB" id="A0AAV4TKK7"/>
<feature type="compositionally biased region" description="Basic and acidic residues" evidence="1">
    <location>
        <begin position="35"/>
        <end position="54"/>
    </location>
</feature>
<organism evidence="2 3">
    <name type="scientific">Caerostris extrusa</name>
    <name type="common">Bark spider</name>
    <name type="synonym">Caerostris bankana</name>
    <dbReference type="NCBI Taxonomy" id="172846"/>
    <lineage>
        <taxon>Eukaryota</taxon>
        <taxon>Metazoa</taxon>
        <taxon>Ecdysozoa</taxon>
        <taxon>Arthropoda</taxon>
        <taxon>Chelicerata</taxon>
        <taxon>Arachnida</taxon>
        <taxon>Araneae</taxon>
        <taxon>Araneomorphae</taxon>
        <taxon>Entelegynae</taxon>
        <taxon>Araneoidea</taxon>
        <taxon>Araneidae</taxon>
        <taxon>Caerostris</taxon>
    </lineage>
</organism>
<comment type="caution">
    <text evidence="2">The sequence shown here is derived from an EMBL/GenBank/DDBJ whole genome shotgun (WGS) entry which is preliminary data.</text>
</comment>
<dbReference type="EMBL" id="BPLR01011394">
    <property type="protein sequence ID" value="GIY46274.1"/>
    <property type="molecule type" value="Genomic_DNA"/>
</dbReference>
<protein>
    <submittedName>
        <fullName evidence="2">Uncharacterized protein</fullName>
    </submittedName>
</protein>
<name>A0AAV4TKK7_CAEEX</name>
<gene>
    <name evidence="2" type="ORF">CEXT_375951</name>
</gene>
<sequence length="71" mass="7949">MTSKRHKERTGETTFRQKMRKPANGVKSCPLDGSLRVEKETSGKDDADSPKKAPCDWALNMNSGAKIEIER</sequence>
<evidence type="ECO:0000256" key="1">
    <source>
        <dbReference type="SAM" id="MobiDB-lite"/>
    </source>
</evidence>